<dbReference type="PANTHER" id="PTHR32322:SF18">
    <property type="entry name" value="S-ADENOSYLMETHIONINE_S-ADENOSYLHOMOCYSTEINE TRANSPORTER"/>
    <property type="match status" value="1"/>
</dbReference>
<reference evidence="9 10" key="1">
    <citation type="journal article" date="2015" name="Int. J. Syst. Evol. Microbiol.">
        <title>Tumebacillus algifaecis sp. nov., isolated from decomposing algal scum.</title>
        <authorList>
            <person name="Wu Y.F."/>
            <person name="Zhang B."/>
            <person name="Xing P."/>
            <person name="Wu Q.L."/>
            <person name="Liu S.J."/>
        </authorList>
    </citation>
    <scope>NUCLEOTIDE SEQUENCE [LARGE SCALE GENOMIC DNA]</scope>
    <source>
        <strain evidence="9 10">THMBR28</strain>
    </source>
</reference>
<dbReference type="SUPFAM" id="SSF103481">
    <property type="entry name" value="Multidrug resistance efflux transporter EmrE"/>
    <property type="match status" value="1"/>
</dbReference>
<name>A0A223CWH3_9BACL</name>
<feature type="transmembrane region" description="Helical" evidence="7">
    <location>
        <begin position="77"/>
        <end position="97"/>
    </location>
</feature>
<dbReference type="RefSeq" id="WP_094234929.1">
    <property type="nucleotide sequence ID" value="NZ_CP022657.1"/>
</dbReference>
<evidence type="ECO:0000256" key="2">
    <source>
        <dbReference type="ARBA" id="ARBA00007362"/>
    </source>
</evidence>
<dbReference type="InterPro" id="IPR050638">
    <property type="entry name" value="AA-Vitamin_Transporters"/>
</dbReference>
<evidence type="ECO:0000313" key="9">
    <source>
        <dbReference type="EMBL" id="ASS73669.1"/>
    </source>
</evidence>
<comment type="similarity">
    <text evidence="2">Belongs to the EamA transporter family.</text>
</comment>
<dbReference type="Proteomes" id="UP000214688">
    <property type="component" value="Chromosome"/>
</dbReference>
<proteinExistence type="inferred from homology"/>
<feature type="transmembrane region" description="Helical" evidence="7">
    <location>
        <begin position="191"/>
        <end position="212"/>
    </location>
</feature>
<feature type="transmembrane region" description="Helical" evidence="7">
    <location>
        <begin position="34"/>
        <end position="56"/>
    </location>
</feature>
<dbReference type="KEGG" id="tab:CIG75_00880"/>
<evidence type="ECO:0000256" key="1">
    <source>
        <dbReference type="ARBA" id="ARBA00004651"/>
    </source>
</evidence>
<accession>A0A223CWH3</accession>
<keyword evidence="10" id="KW-1185">Reference proteome</keyword>
<comment type="subcellular location">
    <subcellularLocation>
        <location evidence="1">Cell membrane</location>
        <topology evidence="1">Multi-pass membrane protein</topology>
    </subcellularLocation>
</comment>
<feature type="transmembrane region" description="Helical" evidence="7">
    <location>
        <begin position="159"/>
        <end position="179"/>
    </location>
</feature>
<feature type="transmembrane region" description="Helical" evidence="7">
    <location>
        <begin position="224"/>
        <end position="244"/>
    </location>
</feature>
<dbReference type="GO" id="GO:0005886">
    <property type="term" value="C:plasma membrane"/>
    <property type="evidence" value="ECO:0007669"/>
    <property type="project" value="UniProtKB-SubCell"/>
</dbReference>
<evidence type="ECO:0000313" key="10">
    <source>
        <dbReference type="Proteomes" id="UP000214688"/>
    </source>
</evidence>
<keyword evidence="5 7" id="KW-1133">Transmembrane helix</keyword>
<keyword evidence="4 7" id="KW-0812">Transmembrane</keyword>
<feature type="transmembrane region" description="Helical" evidence="7">
    <location>
        <begin position="109"/>
        <end position="127"/>
    </location>
</feature>
<dbReference type="EMBL" id="CP022657">
    <property type="protein sequence ID" value="ASS73669.1"/>
    <property type="molecule type" value="Genomic_DNA"/>
</dbReference>
<keyword evidence="6 7" id="KW-0472">Membrane</keyword>
<feature type="domain" description="EamA" evidence="8">
    <location>
        <begin position="7"/>
        <end position="147"/>
    </location>
</feature>
<feature type="transmembrane region" description="Helical" evidence="7">
    <location>
        <begin position="279"/>
        <end position="297"/>
    </location>
</feature>
<protein>
    <recommendedName>
        <fullName evidence="8">EamA domain-containing protein</fullName>
    </recommendedName>
</protein>
<organism evidence="9 10">
    <name type="scientific">Tumebacillus algifaecis</name>
    <dbReference type="NCBI Taxonomy" id="1214604"/>
    <lineage>
        <taxon>Bacteria</taxon>
        <taxon>Bacillati</taxon>
        <taxon>Bacillota</taxon>
        <taxon>Bacilli</taxon>
        <taxon>Bacillales</taxon>
        <taxon>Alicyclobacillaceae</taxon>
        <taxon>Tumebacillus</taxon>
    </lineage>
</organism>
<evidence type="ECO:0000256" key="6">
    <source>
        <dbReference type="ARBA" id="ARBA00023136"/>
    </source>
</evidence>
<keyword evidence="3" id="KW-1003">Cell membrane</keyword>
<dbReference type="Pfam" id="PF00892">
    <property type="entry name" value="EamA"/>
    <property type="match status" value="2"/>
</dbReference>
<dbReference type="AlphaFoldDB" id="A0A223CWH3"/>
<evidence type="ECO:0000256" key="7">
    <source>
        <dbReference type="SAM" id="Phobius"/>
    </source>
</evidence>
<dbReference type="OrthoDB" id="2567550at2"/>
<dbReference type="InterPro" id="IPR000620">
    <property type="entry name" value="EamA_dom"/>
</dbReference>
<evidence type="ECO:0000256" key="5">
    <source>
        <dbReference type="ARBA" id="ARBA00022989"/>
    </source>
</evidence>
<feature type="domain" description="EamA" evidence="8">
    <location>
        <begin position="161"/>
        <end position="295"/>
    </location>
</feature>
<sequence>MNRLVVIAVGVLVTWLWASSYIFNKFAFQDGVGPFMLAGMRYSVAVLTFVLFALFNRLRKRIKSGGLVERPRAGLSFMQYLLLGVTGFVMAQGLQYGGQLYLTPTQTSLVLSIGNMLFVFLVDLIWLREIRNKAIFVGAIVVVAGILSYYYPWNIGWDSGIGIFLVLLSCLGYAINLTATRHFLTEKKVQPGQLVIYPMLIGAVFMVLIGLIKEGLPEVNASLIGIVLWLGTVNGALAFYLWAWTQKTLKAYESSILNNLVMPEVALLDVLVFSRSLSFLQFVGLFLTLAGIAYIQFSPLFKKRPAESISSHKSG</sequence>
<evidence type="ECO:0000256" key="4">
    <source>
        <dbReference type="ARBA" id="ARBA00022692"/>
    </source>
</evidence>
<evidence type="ECO:0000256" key="3">
    <source>
        <dbReference type="ARBA" id="ARBA00022475"/>
    </source>
</evidence>
<dbReference type="InterPro" id="IPR037185">
    <property type="entry name" value="EmrE-like"/>
</dbReference>
<gene>
    <name evidence="9" type="ORF">CIG75_00880</name>
</gene>
<feature type="transmembrane region" description="Helical" evidence="7">
    <location>
        <begin position="134"/>
        <end position="153"/>
    </location>
</feature>
<evidence type="ECO:0000259" key="8">
    <source>
        <dbReference type="Pfam" id="PF00892"/>
    </source>
</evidence>
<dbReference type="PANTHER" id="PTHR32322">
    <property type="entry name" value="INNER MEMBRANE TRANSPORTER"/>
    <property type="match status" value="1"/>
</dbReference>